<reference evidence="1 2" key="2">
    <citation type="journal article" date="2015" name="Genome Announc.">
        <title>Complete Genome Sequence of Coriobacteriaceae Strain 68-1-3, a Novel Mucus-Degrading Isolate from the Swine Intestinal Tract.</title>
        <authorList>
            <person name="Looft T."/>
            <person name="Bayles D.O."/>
            <person name="Alt D.P."/>
            <person name="Stanton T.B."/>
        </authorList>
    </citation>
    <scope>NUCLEOTIDE SEQUENCE [LARGE SCALE GENOMIC DNA]</scope>
    <source>
        <strain evidence="1 2">68-1-3</strain>
    </source>
</reference>
<evidence type="ECO:0000313" key="1">
    <source>
        <dbReference type="EMBL" id="AJC11708.1"/>
    </source>
</evidence>
<name>A0A0A8B4H0_9ACTN</name>
<protein>
    <submittedName>
        <fullName evidence="1">Uncharacterized protein</fullName>
    </submittedName>
</protein>
<reference evidence="2" key="1">
    <citation type="submission" date="2014-08" db="EMBL/GenBank/DDBJ databases">
        <title>Coriobacteriaceae sp. complete genome.</title>
        <authorList>
            <person name="Looft T."/>
            <person name="Bayles D.O."/>
            <person name="Stanton T.B."/>
        </authorList>
    </citation>
    <scope>NUCLEOTIDE SEQUENCE [LARGE SCALE GENOMIC DNA]</scope>
    <source>
        <strain evidence="2">68-1-3</strain>
    </source>
</reference>
<proteinExistence type="predicted"/>
<sequence>MSDAMTWREWVDSLDHEGEPATLGEAVRRFAYDIIEHGGDMGPSGNVYDGIDEGMVMTYGFFKSFEDEIVRLAAEEMERKAGGYLERMAARYARKPTVARFEALADAVRRAEGVAK</sequence>
<keyword evidence="2" id="KW-1185">Reference proteome</keyword>
<dbReference type="EMBL" id="CP009302">
    <property type="protein sequence ID" value="AJC11708.1"/>
    <property type="molecule type" value="Genomic_DNA"/>
</dbReference>
<dbReference type="KEGG" id="cbac:JI75_02490"/>
<gene>
    <name evidence="1" type="ORF">JI75_02490</name>
</gene>
<dbReference type="AlphaFoldDB" id="A0A0A8B4H0"/>
<accession>A0A0A8B4H0</accession>
<dbReference type="RefSeq" id="WP_039688465.1">
    <property type="nucleotide sequence ID" value="NZ_CP009302.1"/>
</dbReference>
<evidence type="ECO:0000313" key="2">
    <source>
        <dbReference type="Proteomes" id="UP000031121"/>
    </source>
</evidence>
<organism evidence="1 2">
    <name type="scientific">Berryella intestinalis</name>
    <dbReference type="NCBI Taxonomy" id="1531429"/>
    <lineage>
        <taxon>Bacteria</taxon>
        <taxon>Bacillati</taxon>
        <taxon>Actinomycetota</taxon>
        <taxon>Coriobacteriia</taxon>
        <taxon>Eggerthellales</taxon>
        <taxon>Eggerthellaceae</taxon>
        <taxon>Berryella</taxon>
    </lineage>
</organism>
<dbReference type="Proteomes" id="UP000031121">
    <property type="component" value="Chromosome"/>
</dbReference>
<dbReference type="HOGENOM" id="CLU_2092669_0_0_11"/>